<protein>
    <submittedName>
        <fullName evidence="2">Uncharacterized protein</fullName>
    </submittedName>
</protein>
<sequence length="347" mass="38024">MQHGAMRSGGRRAWAFGRSTTLGGFDYRRWLRPLSVVSFGCLLVVGCEESTETTQPSFTQNDAGTFTPDAGANAPKTDAAVDAGNDSTTPPPASTGGCRVTGESFRETSTRSYNFTVGITYDPTGVISKWVRYDSMGFENYVVEVTSPDTLQGSSTYGTTRTKFGVPLFAKTAAFPSGSTGDSEPGKATEKIDYWVRKYEYDSKNRVVKWTEATPSIPTASTRAYELTYDDNDNVRTVHPYLIQGGNPQPSPVYTVTGYDDKHAPRSATPYFVHLDPSWGDMIETIVSLSRNNPLGYQSDAFVPETLTLTYQYNAEGYPTERSGTLTGPPNGSTIRTHVRTFTYECN</sequence>
<proteinExistence type="predicted"/>
<reference evidence="2 3" key="1">
    <citation type="submission" date="2015-08" db="EMBL/GenBank/DDBJ databases">
        <authorList>
            <person name="Babu N.S."/>
            <person name="Beckwith C.J."/>
            <person name="Beseler K.G."/>
            <person name="Brison A."/>
            <person name="Carone J.V."/>
            <person name="Caskin T.P."/>
            <person name="Diamond M."/>
            <person name="Durham M.E."/>
            <person name="Foxe J.M."/>
            <person name="Go M."/>
            <person name="Henderson B.A."/>
            <person name="Jones I.B."/>
            <person name="McGettigan J.A."/>
            <person name="Micheletti S.J."/>
            <person name="Nasrallah M.E."/>
            <person name="Ortiz D."/>
            <person name="Piller C.R."/>
            <person name="Privatt S.R."/>
            <person name="Schneider S.L."/>
            <person name="Sharp S."/>
            <person name="Smith T.C."/>
            <person name="Stanton J.D."/>
            <person name="Ullery H.E."/>
            <person name="Wilson R.J."/>
            <person name="Serrano M.G."/>
            <person name="Buck G."/>
            <person name="Lee V."/>
            <person name="Wang Y."/>
            <person name="Carvalho R."/>
            <person name="Voegtly L."/>
            <person name="Shi R."/>
            <person name="Duckworth R."/>
            <person name="Johnson A."/>
            <person name="Loviza R."/>
            <person name="Walstead R."/>
            <person name="Shah Z."/>
            <person name="Kiflezghi M."/>
            <person name="Wade K."/>
            <person name="Ball S.L."/>
            <person name="Bradley K.W."/>
            <person name="Asai D.J."/>
            <person name="Bowman C.A."/>
            <person name="Russell D.A."/>
            <person name="Pope W.H."/>
            <person name="Jacobs-Sera D."/>
            <person name="Hendrix R.W."/>
            <person name="Hatfull G.F."/>
        </authorList>
    </citation>
    <scope>NUCLEOTIDE SEQUENCE [LARGE SCALE GENOMIC DNA]</scope>
    <source>
        <strain evidence="2 3">DSM 27648</strain>
    </source>
</reference>
<feature type="region of interest" description="Disordered" evidence="1">
    <location>
        <begin position="52"/>
        <end position="103"/>
    </location>
</feature>
<evidence type="ECO:0000313" key="3">
    <source>
        <dbReference type="Proteomes" id="UP000064967"/>
    </source>
</evidence>
<dbReference type="KEGG" id="llu:AKJ09_02158"/>
<dbReference type="EMBL" id="CP012333">
    <property type="protein sequence ID" value="AKU95494.1"/>
    <property type="molecule type" value="Genomic_DNA"/>
</dbReference>
<organism evidence="2 3">
    <name type="scientific">Labilithrix luteola</name>
    <dbReference type="NCBI Taxonomy" id="1391654"/>
    <lineage>
        <taxon>Bacteria</taxon>
        <taxon>Pseudomonadati</taxon>
        <taxon>Myxococcota</taxon>
        <taxon>Polyangia</taxon>
        <taxon>Polyangiales</taxon>
        <taxon>Labilitrichaceae</taxon>
        <taxon>Labilithrix</taxon>
    </lineage>
</organism>
<accession>A0A0K1PQU9</accession>
<name>A0A0K1PQU9_9BACT</name>
<dbReference type="STRING" id="1391654.AKJ09_02158"/>
<evidence type="ECO:0000256" key="1">
    <source>
        <dbReference type="SAM" id="MobiDB-lite"/>
    </source>
</evidence>
<evidence type="ECO:0000313" key="2">
    <source>
        <dbReference type="EMBL" id="AKU95494.1"/>
    </source>
</evidence>
<dbReference type="AlphaFoldDB" id="A0A0K1PQU9"/>
<feature type="compositionally biased region" description="Polar residues" evidence="1">
    <location>
        <begin position="52"/>
        <end position="64"/>
    </location>
</feature>
<dbReference type="Proteomes" id="UP000064967">
    <property type="component" value="Chromosome"/>
</dbReference>
<keyword evidence="3" id="KW-1185">Reference proteome</keyword>
<gene>
    <name evidence="2" type="ORF">AKJ09_02158</name>
</gene>